<reference evidence="1" key="1">
    <citation type="submission" date="2012-12" db="EMBL/GenBank/DDBJ databases">
        <title>Identification and characterization of a phenylalanine ammonia-lyase gene family in Isatis indigotica Fort.</title>
        <authorList>
            <person name="Liu Q."/>
            <person name="Chen J."/>
            <person name="Zhou X."/>
            <person name="Di P."/>
            <person name="Xiao Y."/>
            <person name="Xuan H."/>
            <person name="Zhang L."/>
            <person name="Chen W."/>
        </authorList>
    </citation>
    <scope>NUCLEOTIDE SEQUENCE</scope>
    <source>
        <tissue evidence="1">Salivary gland</tissue>
    </source>
</reference>
<name>A0A0K8RE56_IXORI</name>
<evidence type="ECO:0000313" key="1">
    <source>
        <dbReference type="EMBL" id="JAA69113.1"/>
    </source>
</evidence>
<organism evidence="1">
    <name type="scientific">Ixodes ricinus</name>
    <name type="common">Common tick</name>
    <name type="synonym">Acarus ricinus</name>
    <dbReference type="NCBI Taxonomy" id="34613"/>
    <lineage>
        <taxon>Eukaryota</taxon>
        <taxon>Metazoa</taxon>
        <taxon>Ecdysozoa</taxon>
        <taxon>Arthropoda</taxon>
        <taxon>Chelicerata</taxon>
        <taxon>Arachnida</taxon>
        <taxon>Acari</taxon>
        <taxon>Parasitiformes</taxon>
        <taxon>Ixodida</taxon>
        <taxon>Ixodoidea</taxon>
        <taxon>Ixodidae</taxon>
        <taxon>Ixodinae</taxon>
        <taxon>Ixodes</taxon>
    </lineage>
</organism>
<dbReference type="EMBL" id="GADI01004695">
    <property type="protein sequence ID" value="JAA69113.1"/>
    <property type="molecule type" value="mRNA"/>
</dbReference>
<proteinExistence type="evidence at transcript level"/>
<accession>A0A0K8RE56</accession>
<sequence>MNSSLSSAGLQHFAGCFGHEILQWFTSGLGQRKRKITLTFEEKFKALAQPRLTEKTRKMPRCLQCGACPLLLRCLGFFLAFTVTAANTAQEGTPVDISKMLREVHGKMFNYVYKNSESFIFTDSPPICLTIQFLYSQEDTRSFGELWVYYKETDRKRHVKTIELEFKDATKTKLGSNLIFIFSRSCKNGHNLKRAVFEVRQRNLCYSLKTTHNGECVVIGLITSSIHDSPQDCLSTAELGTCKFEVYKVSETNACLEYEEVIDPTSDVKQGNEQDPGDSTPLNERHKLLQSYQNFTQGLLFGTLLLVYSSLAEDSSRVCMITYRPNEEPGPDGRLHILTTYTTEENLLFKRTVLTPSLVTIRNMQQKPRFFGTGCSLNQG</sequence>
<protein>
    <submittedName>
        <fullName evidence="1">Putative salivary lipocalin</fullName>
    </submittedName>
</protein>
<dbReference type="AlphaFoldDB" id="A0A0K8RE56"/>